<dbReference type="EMBL" id="JAQGLA010000015">
    <property type="protein sequence ID" value="MDA3626401.1"/>
    <property type="molecule type" value="Genomic_DNA"/>
</dbReference>
<dbReference type="RefSeq" id="WP_270948995.1">
    <property type="nucleotide sequence ID" value="NZ_JAQGLA010000015.1"/>
</dbReference>
<gene>
    <name evidence="2" type="ORF">OU415_13220</name>
</gene>
<dbReference type="Proteomes" id="UP001210380">
    <property type="component" value="Unassembled WGS sequence"/>
</dbReference>
<evidence type="ECO:0000259" key="1">
    <source>
        <dbReference type="Pfam" id="PF04149"/>
    </source>
</evidence>
<name>A0ABT4UYX3_9PSEU</name>
<accession>A0ABT4UYX3</accession>
<evidence type="ECO:0000313" key="2">
    <source>
        <dbReference type="EMBL" id="MDA3626401.1"/>
    </source>
</evidence>
<keyword evidence="3" id="KW-1185">Reference proteome</keyword>
<protein>
    <submittedName>
        <fullName evidence="2">DUF397 domain-containing protein</fullName>
    </submittedName>
</protein>
<evidence type="ECO:0000313" key="3">
    <source>
        <dbReference type="Proteomes" id="UP001210380"/>
    </source>
</evidence>
<dbReference type="InterPro" id="IPR007278">
    <property type="entry name" value="DUF397"/>
</dbReference>
<organism evidence="2 3">
    <name type="scientific">Saccharopolyspora oryzae</name>
    <dbReference type="NCBI Taxonomy" id="2997343"/>
    <lineage>
        <taxon>Bacteria</taxon>
        <taxon>Bacillati</taxon>
        <taxon>Actinomycetota</taxon>
        <taxon>Actinomycetes</taxon>
        <taxon>Pseudonocardiales</taxon>
        <taxon>Pseudonocardiaceae</taxon>
        <taxon>Saccharopolyspora</taxon>
    </lineage>
</organism>
<feature type="domain" description="DUF397" evidence="1">
    <location>
        <begin position="12"/>
        <end position="64"/>
    </location>
</feature>
<reference evidence="2 3" key="1">
    <citation type="submission" date="2022-11" db="EMBL/GenBank/DDBJ databases">
        <title>Draft genome sequence of Saccharopolyspora sp. WRP15-2 isolated from rhizosphere soils of wild rice in Thailand.</title>
        <authorList>
            <person name="Duangmal K."/>
            <person name="Kammanee S."/>
            <person name="Muangham S."/>
        </authorList>
    </citation>
    <scope>NUCLEOTIDE SEQUENCE [LARGE SCALE GENOMIC DNA]</scope>
    <source>
        <strain evidence="2 3">WRP15-2</strain>
    </source>
</reference>
<comment type="caution">
    <text evidence="2">The sequence shown here is derived from an EMBL/GenBank/DDBJ whole genome shotgun (WGS) entry which is preliminary data.</text>
</comment>
<dbReference type="Pfam" id="PF04149">
    <property type="entry name" value="DUF397"/>
    <property type="match status" value="1"/>
</dbReference>
<proteinExistence type="predicted"/>
<sequence>MNHVDRASDLAVQWRKSSRSAQGSECVEVGGTAEFTAVRDSKAPAGPALLLAPSVFGSFVGSVKSGRFDLV</sequence>